<dbReference type="EMBL" id="LR999451">
    <property type="protein sequence ID" value="CAE5958274.1"/>
    <property type="molecule type" value="Genomic_DNA"/>
</dbReference>
<evidence type="ECO:0000313" key="2">
    <source>
        <dbReference type="EMBL" id="CAE5958274.1"/>
    </source>
</evidence>
<proteinExistence type="predicted"/>
<dbReference type="Proteomes" id="UP000682877">
    <property type="component" value="Chromosome 1"/>
</dbReference>
<evidence type="ECO:0000256" key="1">
    <source>
        <dbReference type="SAM" id="MobiDB-lite"/>
    </source>
</evidence>
<dbReference type="AlphaFoldDB" id="A0A8S1ZF67"/>
<keyword evidence="3" id="KW-1185">Reference proteome</keyword>
<gene>
    <name evidence="2" type="ORF">AARE701A_LOCUS1891</name>
</gene>
<name>A0A8S1ZF67_ARAAE</name>
<protein>
    <submittedName>
        <fullName evidence="2">Uncharacterized protein</fullName>
    </submittedName>
</protein>
<organism evidence="2 3">
    <name type="scientific">Arabidopsis arenosa</name>
    <name type="common">Sand rock-cress</name>
    <name type="synonym">Cardaminopsis arenosa</name>
    <dbReference type="NCBI Taxonomy" id="38785"/>
    <lineage>
        <taxon>Eukaryota</taxon>
        <taxon>Viridiplantae</taxon>
        <taxon>Streptophyta</taxon>
        <taxon>Embryophyta</taxon>
        <taxon>Tracheophyta</taxon>
        <taxon>Spermatophyta</taxon>
        <taxon>Magnoliopsida</taxon>
        <taxon>eudicotyledons</taxon>
        <taxon>Gunneridae</taxon>
        <taxon>Pentapetalae</taxon>
        <taxon>rosids</taxon>
        <taxon>malvids</taxon>
        <taxon>Brassicales</taxon>
        <taxon>Brassicaceae</taxon>
        <taxon>Camelineae</taxon>
        <taxon>Arabidopsis</taxon>
    </lineage>
</organism>
<feature type="region of interest" description="Disordered" evidence="1">
    <location>
        <begin position="19"/>
        <end position="55"/>
    </location>
</feature>
<reference evidence="2" key="1">
    <citation type="submission" date="2021-01" db="EMBL/GenBank/DDBJ databases">
        <authorList>
            <person name="Bezrukov I."/>
        </authorList>
    </citation>
    <scope>NUCLEOTIDE SEQUENCE</scope>
</reference>
<evidence type="ECO:0000313" key="3">
    <source>
        <dbReference type="Proteomes" id="UP000682877"/>
    </source>
</evidence>
<accession>A0A8S1ZF67</accession>
<sequence length="178" mass="19681">MAHGTSSVIQCIYPTKLSDQNQGSCGGEKLPRDTDRGSTGSSFDGGGRLRSGEAIPPSKVTFSTPYCFSLSRLSMEPPRQRTARFSSSSPKRIYGGGMVTDHGSPFLFDSHRPGSPEVLFRRAFAVLWAAAAKRFSDRKLGFHRNRFCFGLVNPGRFCLDGWFGLVYVDWALRGFIWA</sequence>